<dbReference type="Proteomes" id="UP000215902">
    <property type="component" value="Unassembled WGS sequence"/>
</dbReference>
<feature type="transmembrane region" description="Helical" evidence="1">
    <location>
        <begin position="388"/>
        <end position="408"/>
    </location>
</feature>
<evidence type="ECO:0000313" key="3">
    <source>
        <dbReference type="EMBL" id="PAA65529.1"/>
    </source>
</evidence>
<feature type="transmembrane region" description="Helical" evidence="1">
    <location>
        <begin position="266"/>
        <end position="284"/>
    </location>
</feature>
<reference evidence="3 5" key="1">
    <citation type="submission" date="2017-06" db="EMBL/GenBank/DDBJ databases">
        <title>A platform for efficient transgenesis in Macrostomum lignano, a flatworm model organism for stem cell research.</title>
        <authorList>
            <person name="Berezikov E."/>
        </authorList>
    </citation>
    <scope>NUCLEOTIDE SEQUENCE [LARGE SCALE GENOMIC DNA]</scope>
    <source>
        <strain evidence="3">DV1</strain>
        <tissue evidence="3">Whole organism</tissue>
    </source>
</reference>
<organism evidence="3 5">
    <name type="scientific">Macrostomum lignano</name>
    <dbReference type="NCBI Taxonomy" id="282301"/>
    <lineage>
        <taxon>Eukaryota</taxon>
        <taxon>Metazoa</taxon>
        <taxon>Spiralia</taxon>
        <taxon>Lophotrochozoa</taxon>
        <taxon>Platyhelminthes</taxon>
        <taxon>Rhabditophora</taxon>
        <taxon>Macrostomorpha</taxon>
        <taxon>Macrostomida</taxon>
        <taxon>Macrostomidae</taxon>
        <taxon>Macrostomum</taxon>
    </lineage>
</organism>
<keyword evidence="1" id="KW-1133">Transmembrane helix</keyword>
<feature type="transmembrane region" description="Helical" evidence="1">
    <location>
        <begin position="528"/>
        <end position="550"/>
    </location>
</feature>
<protein>
    <submittedName>
        <fullName evidence="3">Uncharacterized protein</fullName>
    </submittedName>
</protein>
<feature type="transmembrane region" description="Helical" evidence="1">
    <location>
        <begin position="460"/>
        <end position="487"/>
    </location>
</feature>
<comment type="caution">
    <text evidence="3">The sequence shown here is derived from an EMBL/GenBank/DDBJ whole genome shotgun (WGS) entry which is preliminary data.</text>
</comment>
<gene>
    <name evidence="4" type="ORF">BOX15_Mlig004730g1</name>
    <name evidence="3" type="ORF">BOX15_Mlig004730g2</name>
    <name evidence="2" type="ORF">BOX15_Mlig004730g3</name>
</gene>
<name>A0A267EXF8_9PLAT</name>
<evidence type="ECO:0000313" key="5">
    <source>
        <dbReference type="Proteomes" id="UP000215902"/>
    </source>
</evidence>
<evidence type="ECO:0000313" key="4">
    <source>
        <dbReference type="EMBL" id="PAA65544.1"/>
    </source>
</evidence>
<dbReference type="EMBL" id="NIVC01001776">
    <property type="protein sequence ID" value="PAA64178.1"/>
    <property type="molecule type" value="Genomic_DNA"/>
</dbReference>
<accession>A0A267EXF8</accession>
<sequence length="639" mass="71928">MKLKKLIPRCGPGAADGEQKQLEDAHESDSARTARKAMGLLYAGQFSRFADALQQNAELLRHSGCKFCDYLVADGNANDCPKLSPFCLVLLSRDDELASRAVELVDSLGLWDRVRCALFLLVDFCCSSQACSADEAQLARFFVRLSRRHPDPCARLLSEEPTADCLTPLEYAAARDCFHLATAFANAPGYLIREREHPTDPSLLVEEVDLSLYSSDGDRFLKSPFLQFLKSSQTAVGGVIPAKLICFYHSPVAQAYFLSVAHLKQTLPVAFISLFIYILIYFSLLSTMTVRIFTAGTFNSSVQVFIPSGGNSNQSYLQGISPSVVAAFKYVFYVRVAFQIFFLLIWLSWIVARVVDAHFQLQVMRTRSKFLTWLADAVSMRGCLVMEFFGILFNMLQVCMIFMELYIFSDSGSYFKQDGRLFVEATRLQVAVALNYYFTCMLELFFVSNMAGHYQVFLNLLFCMSVSMKLVLLTVVPVTLVCSTLLLSQPFIECSNYSLVCVIEYLGRSFRYAFSFASFPGIGDYVALWPQVIVFLLVAVFILNFGIALLTQQISVLHENFELRRDIVGTVWSQQYATLGFLLRRRFRTRRQKPVLLSRALPRFGTECGKTDGHCGATTCCIQNCLRHAFKKVATNCEL</sequence>
<feature type="transmembrane region" description="Helical" evidence="1">
    <location>
        <begin position="428"/>
        <end position="448"/>
    </location>
</feature>
<keyword evidence="5" id="KW-1185">Reference proteome</keyword>
<dbReference type="AlphaFoldDB" id="A0A267EXF8"/>
<proteinExistence type="predicted"/>
<dbReference type="EMBL" id="NIVC01001640">
    <property type="protein sequence ID" value="PAA65544.1"/>
    <property type="molecule type" value="Genomic_DNA"/>
</dbReference>
<evidence type="ECO:0000313" key="2">
    <source>
        <dbReference type="EMBL" id="PAA64178.1"/>
    </source>
</evidence>
<keyword evidence="1" id="KW-0472">Membrane</keyword>
<evidence type="ECO:0000256" key="1">
    <source>
        <dbReference type="SAM" id="Phobius"/>
    </source>
</evidence>
<dbReference type="EMBL" id="NIVC01001641">
    <property type="protein sequence ID" value="PAA65529.1"/>
    <property type="molecule type" value="Genomic_DNA"/>
</dbReference>
<keyword evidence="1" id="KW-0812">Transmembrane</keyword>
<feature type="transmembrane region" description="Helical" evidence="1">
    <location>
        <begin position="332"/>
        <end position="355"/>
    </location>
</feature>